<dbReference type="InterPro" id="IPR036237">
    <property type="entry name" value="Xyl_isomerase-like_sf"/>
</dbReference>
<evidence type="ECO:0000313" key="1">
    <source>
        <dbReference type="EMBL" id="KAG8465660.1"/>
    </source>
</evidence>
<proteinExistence type="predicted"/>
<name>A0A8J5XPL1_DIALT</name>
<comment type="caution">
    <text evidence="1">The sequence shown here is derived from an EMBL/GenBank/DDBJ whole genome shotgun (WGS) entry which is preliminary data.</text>
</comment>
<evidence type="ECO:0000313" key="2">
    <source>
        <dbReference type="Proteomes" id="UP000751190"/>
    </source>
</evidence>
<dbReference type="OMA" id="YLHHLPF"/>
<dbReference type="EMBL" id="JAGTXO010000010">
    <property type="protein sequence ID" value="KAG8465660.1"/>
    <property type="molecule type" value="Genomic_DNA"/>
</dbReference>
<organism evidence="1 2">
    <name type="scientific">Diacronema lutheri</name>
    <name type="common">Unicellular marine alga</name>
    <name type="synonym">Monochrysis lutheri</name>
    <dbReference type="NCBI Taxonomy" id="2081491"/>
    <lineage>
        <taxon>Eukaryota</taxon>
        <taxon>Haptista</taxon>
        <taxon>Haptophyta</taxon>
        <taxon>Pavlovophyceae</taxon>
        <taxon>Pavlovales</taxon>
        <taxon>Pavlovaceae</taxon>
        <taxon>Diacronema</taxon>
    </lineage>
</organism>
<protein>
    <recommendedName>
        <fullName evidence="3">Xylose isomerase-like TIM barrel domain-containing protein</fullName>
    </recommendedName>
</protein>
<accession>A0A8J5XPL1</accession>
<dbReference type="SUPFAM" id="SSF51658">
    <property type="entry name" value="Xylose isomerase-like"/>
    <property type="match status" value="1"/>
</dbReference>
<dbReference type="AlphaFoldDB" id="A0A8J5XPL1"/>
<keyword evidence="2" id="KW-1185">Reference proteome</keyword>
<dbReference type="Proteomes" id="UP000751190">
    <property type="component" value="Unassembled WGS sequence"/>
</dbReference>
<dbReference type="Gene3D" id="3.20.20.150">
    <property type="entry name" value="Divalent-metal-dependent TIM barrel enzymes"/>
    <property type="match status" value="1"/>
</dbReference>
<gene>
    <name evidence="1" type="ORF">KFE25_002967</name>
</gene>
<sequence length="333" mass="36081">MRLRVLRSAWGMRLHDGVRALEPARVLDGVVGSGFDGLEASLDDLGARADPARGAAWMRAASERELTLVLSAYSSWRDYGSGAGSYDSDKPTEAHMEQLLADLRTIADLHHGTALSPLAAVNAHTGSDSWSDAQGARFFETLGEQTRELGLPCLAHETHRGRFLASPFVAARLLAAVPSVRLTSDFSHWVLAAERLLDSPAEAELLRRRIARACDHIHARLGTPQSAQLSDVDAPSGARAAERFYSWWEQIWTEKEAAALSSRDSCVTATVEYGPPETDASGESVGYAPSSAAGGAAAGAWLDAAVTRAAARLRERFERWHRQAVWRRLEGGE</sequence>
<dbReference type="OrthoDB" id="9971575at2759"/>
<evidence type="ECO:0008006" key="3">
    <source>
        <dbReference type="Google" id="ProtNLM"/>
    </source>
</evidence>
<reference evidence="1" key="1">
    <citation type="submission" date="2021-05" db="EMBL/GenBank/DDBJ databases">
        <title>The genome of the haptophyte Pavlova lutheri (Diacronema luteri, Pavlovales) - a model for lipid biosynthesis in eukaryotic algae.</title>
        <authorList>
            <person name="Hulatt C.J."/>
            <person name="Posewitz M.C."/>
        </authorList>
    </citation>
    <scope>NUCLEOTIDE SEQUENCE</scope>
    <source>
        <strain evidence="1">NIVA-4/92</strain>
    </source>
</reference>